<evidence type="ECO:0000313" key="11">
    <source>
        <dbReference type="EMBL" id="WRP17459.1"/>
    </source>
</evidence>
<keyword evidence="2 7" id="KW-0808">Transferase</keyword>
<dbReference type="InterPro" id="IPR029035">
    <property type="entry name" value="DHS-like_NAD/FAD-binding_dom"/>
</dbReference>
<evidence type="ECO:0000256" key="3">
    <source>
        <dbReference type="ARBA" id="ARBA00022723"/>
    </source>
</evidence>
<dbReference type="RefSeq" id="WP_324716729.1">
    <property type="nucleotide sequence ID" value="NZ_CP141615.1"/>
</dbReference>
<dbReference type="Proteomes" id="UP001332192">
    <property type="component" value="Chromosome"/>
</dbReference>
<feature type="domain" description="Thiamine pyrophosphate enzyme N-terminal TPP-binding" evidence="10">
    <location>
        <begin position="14"/>
        <end position="124"/>
    </location>
</feature>
<evidence type="ECO:0000313" key="12">
    <source>
        <dbReference type="Proteomes" id="UP001332192"/>
    </source>
</evidence>
<comment type="cofactor">
    <cofactor evidence="7">
        <name>Mg(2+)</name>
        <dbReference type="ChEBI" id="CHEBI:18420"/>
    </cofactor>
    <cofactor evidence="7">
        <name>Mn(2+)</name>
        <dbReference type="ChEBI" id="CHEBI:29035"/>
    </cofactor>
</comment>
<evidence type="ECO:0000256" key="6">
    <source>
        <dbReference type="ARBA" id="ARBA00023211"/>
    </source>
</evidence>
<comment type="pathway">
    <text evidence="7">Quinol/quinone metabolism; 1,4-dihydroxy-2-naphthoate biosynthesis; 1,4-dihydroxy-2-naphthoate from chorismate: step 2/7.</text>
</comment>
<keyword evidence="5 7" id="KW-0786">Thiamine pyrophosphate</keyword>
<reference evidence="11 12" key="1">
    <citation type="journal article" date="2024" name="Front. Microbiol.">
        <title>Novel thermophilic genera Geochorda gen. nov. and Carboxydochorda gen. nov. from the deep terrestrial subsurface reveal the ecophysiological diversity in the class Limnochordia.</title>
        <authorList>
            <person name="Karnachuk O.V."/>
            <person name="Lukina A.P."/>
            <person name="Avakyan M.R."/>
            <person name="Kadnikov V.V."/>
            <person name="Begmatov S."/>
            <person name="Beletsky A.V."/>
            <person name="Vlasova K.G."/>
            <person name="Novikov A.A."/>
            <person name="Shcherbakova V.A."/>
            <person name="Mardanov A.V."/>
            <person name="Ravin N.V."/>
        </authorList>
    </citation>
    <scope>NUCLEOTIDE SEQUENCE [LARGE SCALE GENOMIC DNA]</scope>
    <source>
        <strain evidence="11 12">L945</strain>
    </source>
</reference>
<dbReference type="HAMAP" id="MF_01659">
    <property type="entry name" value="MenD"/>
    <property type="match status" value="1"/>
</dbReference>
<sequence length="605" mass="64913">MNPAEVTYLYVRELVDALAASGLRHVCLAPGSRSTPLAMVLADHPGVRLWTHVDERSCAFFALGMARGLGEPVAVVCTSGTAAANFYPAVIEARYARVPLVVLTADRPPELRDVGASQAIDQLGLYGPHVKWFADAALPEASGRMLRYARVLATRAVRTAAAEPAGPVHLNFPFREPLVPQAPQAAGRDGPAARSTGSLRPVEGRRAADPAVLDDIARWIAGSPRPLFVLGPQEDPRLAALTSGFAARVGAPLLADPLSQARWGRHELRAVVDSYDLFLRDEALADRLRPTAILRLGAAPVSKALLGYLERLLDVPQVVVDPGGGWRDPALSATQVWPVDPVALLEGLSRYVETPEGPGNQPRAGVLQLQGRRQEERRAWLERWLALHRAARQAARRLLSESEGLSEARAIAELVRLLPDGSTLYAGNSMPVRDLDGFAEAGPREIRALGNRGASGIDGVVSSALGVAAVSKGPVALAIGDLSFYHDLNGLLAARLHSLSLTVLLLHNDGGGIFSLLPQADHPQHFEQLFGTPTGLDFRPAVEMYGGRFTRVASWGEFQRAVRQGLEAGGLSVVEVRTERSANAAHHRRLWDQVVQEVRGAVGLS</sequence>
<evidence type="ECO:0000259" key="10">
    <source>
        <dbReference type="Pfam" id="PF02776"/>
    </source>
</evidence>
<keyword evidence="4 7" id="KW-0460">Magnesium</keyword>
<dbReference type="PANTHER" id="PTHR42916:SF1">
    <property type="entry name" value="PROTEIN PHYLLO, CHLOROPLASTIC"/>
    <property type="match status" value="1"/>
</dbReference>
<dbReference type="GO" id="GO:0070204">
    <property type="term" value="F:2-succinyl-5-enolpyruvyl-6-hydroxy-3-cyclohexene-1-carboxylic-acid synthase activity"/>
    <property type="evidence" value="ECO:0007669"/>
    <property type="project" value="UniProtKB-EC"/>
</dbReference>
<dbReference type="NCBIfam" id="TIGR00173">
    <property type="entry name" value="menD"/>
    <property type="match status" value="1"/>
</dbReference>
<comment type="catalytic activity">
    <reaction evidence="7">
        <text>isochorismate + 2-oxoglutarate + H(+) = 5-enolpyruvoyl-6-hydroxy-2-succinyl-cyclohex-3-ene-1-carboxylate + CO2</text>
        <dbReference type="Rhea" id="RHEA:25593"/>
        <dbReference type="ChEBI" id="CHEBI:15378"/>
        <dbReference type="ChEBI" id="CHEBI:16526"/>
        <dbReference type="ChEBI" id="CHEBI:16810"/>
        <dbReference type="ChEBI" id="CHEBI:29780"/>
        <dbReference type="ChEBI" id="CHEBI:58818"/>
        <dbReference type="EC" id="2.2.1.9"/>
    </reaction>
</comment>
<dbReference type="CDD" id="cd07037">
    <property type="entry name" value="TPP_PYR_MenD"/>
    <property type="match status" value="1"/>
</dbReference>
<dbReference type="Pfam" id="PF02776">
    <property type="entry name" value="TPP_enzyme_N"/>
    <property type="match status" value="1"/>
</dbReference>
<dbReference type="PANTHER" id="PTHR42916">
    <property type="entry name" value="2-SUCCINYL-5-ENOLPYRUVYL-6-HYDROXY-3-CYCLOHEXENE-1-CARBOXYLATE SYNTHASE"/>
    <property type="match status" value="1"/>
</dbReference>
<proteinExistence type="inferred from homology"/>
<evidence type="ECO:0000259" key="9">
    <source>
        <dbReference type="Pfam" id="PF02775"/>
    </source>
</evidence>
<comment type="similarity">
    <text evidence="7">Belongs to the TPP enzyme family. MenD subfamily.</text>
</comment>
<dbReference type="InterPro" id="IPR012001">
    <property type="entry name" value="Thiamin_PyroP_enz_TPP-bd_dom"/>
</dbReference>
<evidence type="ECO:0000256" key="7">
    <source>
        <dbReference type="HAMAP-Rule" id="MF_01659"/>
    </source>
</evidence>
<dbReference type="CDD" id="cd02009">
    <property type="entry name" value="TPP_SHCHC_synthase"/>
    <property type="match status" value="1"/>
</dbReference>
<evidence type="ECO:0000256" key="1">
    <source>
        <dbReference type="ARBA" id="ARBA00022428"/>
    </source>
</evidence>
<dbReference type="SUPFAM" id="SSF52467">
    <property type="entry name" value="DHS-like NAD/FAD-binding domain"/>
    <property type="match status" value="1"/>
</dbReference>
<evidence type="ECO:0000256" key="8">
    <source>
        <dbReference type="SAM" id="MobiDB-lite"/>
    </source>
</evidence>
<organism evidence="11 12">
    <name type="scientific">Carboxydichorda subterranea</name>
    <dbReference type="NCBI Taxonomy" id="3109565"/>
    <lineage>
        <taxon>Bacteria</taxon>
        <taxon>Bacillati</taxon>
        <taxon>Bacillota</taxon>
        <taxon>Limnochordia</taxon>
        <taxon>Limnochordales</taxon>
        <taxon>Geochordaceae</taxon>
        <taxon>Carboxydichorda</taxon>
    </lineage>
</organism>
<dbReference type="PIRSF" id="PIRSF004983">
    <property type="entry name" value="MenD"/>
    <property type="match status" value="1"/>
</dbReference>
<name>A0ABZ1BXN5_9FIRM</name>
<gene>
    <name evidence="7 11" type="primary">menD</name>
    <name evidence="11" type="ORF">U7230_00125</name>
</gene>
<keyword evidence="6 7" id="KW-0464">Manganese</keyword>
<dbReference type="EMBL" id="CP141615">
    <property type="protein sequence ID" value="WRP17459.1"/>
    <property type="molecule type" value="Genomic_DNA"/>
</dbReference>
<evidence type="ECO:0000256" key="2">
    <source>
        <dbReference type="ARBA" id="ARBA00022679"/>
    </source>
</evidence>
<dbReference type="SUPFAM" id="SSF52518">
    <property type="entry name" value="Thiamin diphosphate-binding fold (THDP-binding)"/>
    <property type="match status" value="2"/>
</dbReference>
<keyword evidence="1 7" id="KW-0474">Menaquinone biosynthesis</keyword>
<dbReference type="Gene3D" id="3.40.50.970">
    <property type="match status" value="2"/>
</dbReference>
<comment type="function">
    <text evidence="7">Catalyzes the thiamine diphosphate-dependent decarboxylation of 2-oxoglutarate and the subsequent addition of the resulting succinic semialdehyde-thiamine pyrophosphate anion to isochorismate to yield 2-succinyl-5-enolpyruvyl-6-hydroxy-3-cyclohexene-1-carboxylate (SEPHCHC).</text>
</comment>
<evidence type="ECO:0000256" key="4">
    <source>
        <dbReference type="ARBA" id="ARBA00022842"/>
    </source>
</evidence>
<protein>
    <recommendedName>
        <fullName evidence="7">2-succinyl-5-enolpyruvyl-6-hydroxy-3-cyclohexene-1-carboxylate synthase</fullName>
        <shortName evidence="7">SEPHCHC synthase</shortName>
        <ecNumber evidence="7">2.2.1.9</ecNumber>
    </recommendedName>
    <alternativeName>
        <fullName evidence="7">Menaquinone biosynthesis protein MenD</fullName>
    </alternativeName>
</protein>
<dbReference type="Gene3D" id="3.40.50.1220">
    <property type="entry name" value="TPP-binding domain"/>
    <property type="match status" value="1"/>
</dbReference>
<comment type="pathway">
    <text evidence="7">Quinol/quinone metabolism; menaquinone biosynthesis.</text>
</comment>
<dbReference type="InterPro" id="IPR004433">
    <property type="entry name" value="MenaQ_synth_MenD"/>
</dbReference>
<comment type="cofactor">
    <cofactor evidence="7">
        <name>thiamine diphosphate</name>
        <dbReference type="ChEBI" id="CHEBI:58937"/>
    </cofactor>
    <text evidence="7">Binds 1 thiamine pyrophosphate per subunit.</text>
</comment>
<dbReference type="InterPro" id="IPR029061">
    <property type="entry name" value="THDP-binding"/>
</dbReference>
<accession>A0ABZ1BXN5</accession>
<comment type="subunit">
    <text evidence="7">Homodimer.</text>
</comment>
<feature type="region of interest" description="Disordered" evidence="8">
    <location>
        <begin position="182"/>
        <end position="206"/>
    </location>
</feature>
<feature type="domain" description="Thiamine pyrophosphate enzyme TPP-binding" evidence="9">
    <location>
        <begin position="461"/>
        <end position="576"/>
    </location>
</feature>
<dbReference type="EC" id="2.2.1.9" evidence="7"/>
<evidence type="ECO:0000256" key="5">
    <source>
        <dbReference type="ARBA" id="ARBA00023052"/>
    </source>
</evidence>
<dbReference type="InterPro" id="IPR011766">
    <property type="entry name" value="TPP_enzyme_TPP-bd"/>
</dbReference>
<keyword evidence="12" id="KW-1185">Reference proteome</keyword>
<keyword evidence="3 7" id="KW-0479">Metal-binding</keyword>
<dbReference type="Pfam" id="PF02775">
    <property type="entry name" value="TPP_enzyme_C"/>
    <property type="match status" value="1"/>
</dbReference>